<dbReference type="Pfam" id="PF07731">
    <property type="entry name" value="Cu-oxidase_2"/>
    <property type="match status" value="1"/>
</dbReference>
<proteinExistence type="inferred from homology"/>
<evidence type="ECO:0000313" key="19">
    <source>
        <dbReference type="Proteomes" id="UP000092993"/>
    </source>
</evidence>
<comment type="similarity">
    <text evidence="4">Belongs to the multicopper oxidase family.</text>
</comment>
<feature type="domain" description="Plastocyanin-like" evidence="16">
    <location>
        <begin position="366"/>
        <end position="492"/>
    </location>
</feature>
<dbReference type="GO" id="GO:0005576">
    <property type="term" value="C:extracellular region"/>
    <property type="evidence" value="ECO:0007669"/>
    <property type="project" value="UniProtKB-SubCell"/>
</dbReference>
<protein>
    <recommendedName>
        <fullName evidence="5">laccase</fullName>
        <ecNumber evidence="5">1.10.3.2</ecNumber>
    </recommendedName>
</protein>
<dbReference type="PANTHER" id="PTHR11709:SF394">
    <property type="entry name" value="FI03373P-RELATED"/>
    <property type="match status" value="1"/>
</dbReference>
<dbReference type="EC" id="1.10.3.2" evidence="5"/>
<dbReference type="OMA" id="WAMNNIT"/>
<evidence type="ECO:0000256" key="4">
    <source>
        <dbReference type="ARBA" id="ARBA00010609"/>
    </source>
</evidence>
<comment type="caution">
    <text evidence="18">The sequence shown here is derived from an EMBL/GenBank/DDBJ whole genome shotgun (WGS) entry which is preliminary data.</text>
</comment>
<keyword evidence="9" id="KW-0560">Oxidoreductase</keyword>
<keyword evidence="13" id="KW-0439">Lignin degradation</keyword>
<evidence type="ECO:0000256" key="7">
    <source>
        <dbReference type="ARBA" id="ARBA00022723"/>
    </source>
</evidence>
<evidence type="ECO:0000256" key="14">
    <source>
        <dbReference type="SAM" id="SignalP"/>
    </source>
</evidence>
<dbReference type="GO" id="GO:0052716">
    <property type="term" value="F:hydroquinone:oxygen oxidoreductase activity"/>
    <property type="evidence" value="ECO:0007669"/>
    <property type="project" value="UniProtKB-EC"/>
</dbReference>
<dbReference type="GO" id="GO:0046274">
    <property type="term" value="P:lignin catabolic process"/>
    <property type="evidence" value="ECO:0007669"/>
    <property type="project" value="UniProtKB-KW"/>
</dbReference>
<dbReference type="Pfam" id="PF00394">
    <property type="entry name" value="Cu-oxidase"/>
    <property type="match status" value="1"/>
</dbReference>
<keyword evidence="10" id="KW-0186">Copper</keyword>
<dbReference type="STRING" id="5627.A0A1C7LL00"/>
<evidence type="ECO:0000259" key="15">
    <source>
        <dbReference type="Pfam" id="PF00394"/>
    </source>
</evidence>
<evidence type="ECO:0000313" key="18">
    <source>
        <dbReference type="EMBL" id="OBZ65445.1"/>
    </source>
</evidence>
<keyword evidence="6" id="KW-0964">Secreted</keyword>
<dbReference type="FunFam" id="2.60.40.420:FF:000045">
    <property type="entry name" value="Laccase 2"/>
    <property type="match status" value="1"/>
</dbReference>
<evidence type="ECO:0000259" key="17">
    <source>
        <dbReference type="Pfam" id="PF07732"/>
    </source>
</evidence>
<dbReference type="EMBL" id="LUGG01000044">
    <property type="protein sequence ID" value="OBZ65445.1"/>
    <property type="molecule type" value="Genomic_DNA"/>
</dbReference>
<dbReference type="CDD" id="cd13903">
    <property type="entry name" value="CuRO_3_Tv-LCC_like"/>
    <property type="match status" value="1"/>
</dbReference>
<dbReference type="InterPro" id="IPR045087">
    <property type="entry name" value="Cu-oxidase_fam"/>
</dbReference>
<keyword evidence="14" id="KW-0732">Signal</keyword>
<dbReference type="CDD" id="cd13856">
    <property type="entry name" value="CuRO_1_Tv-LCC_like"/>
    <property type="match status" value="1"/>
</dbReference>
<evidence type="ECO:0000256" key="12">
    <source>
        <dbReference type="ARBA" id="ARBA00023180"/>
    </source>
</evidence>
<evidence type="ECO:0000256" key="8">
    <source>
        <dbReference type="ARBA" id="ARBA00022737"/>
    </source>
</evidence>
<sequence>MSGLSLLLKALAFYLTVQLAVAIGPIADLPIVNVAISPDGYTRDAVLAGGVFPGPLITGQTGDHFLINVIDNLTNASMLKTTSIHWHGFFQHGTNWADGPAFINQCPIASGNSFLYDFHAPGQAGTFWYHSHLSTQYCDGLRGAFVVYDPHDPHANLYDVDNNATVITLADWYHTAARLGPRFPLGADATLINGLGRYVGGPESPLSVITVSPGKRYRFRLVSVSCDPNYTFSVDGHNLTVIEVDAINAQALVVDSIQIFAAQRYSFVLNANQPVDNYWIRANPNFGSVGFTDGINSAILRYVGAPVEDPTTNQTTSVIPLNEANLRPLDNAPAPGEPTSGGVDLALNMAFSFNGTNFFINGQDFVPPTVPVLLQILSGAQTATDLLPSGSVYVLPSNSTIEITLPATAAAPGAPHPFHLHGHAFSVVRSAGSTVYNYDNPIRRDVVSTGTPANSDNVTIRFTTNNPGPWFLHCHIDFHLDAGFAVVMAEDTPDVQAVNPVPQSWSNLCPIYDSLDPSDH</sequence>
<dbReference type="FunFam" id="2.60.40.420:FF:000112">
    <property type="entry name" value="Laccase B"/>
    <property type="match status" value="1"/>
</dbReference>
<keyword evidence="7" id="KW-0479">Metal-binding</keyword>
<accession>A0A1C7LL00</accession>
<feature type="domain" description="Plastocyanin-like" evidence="15">
    <location>
        <begin position="164"/>
        <end position="305"/>
    </location>
</feature>
<comment type="cofactor">
    <cofactor evidence="2">
        <name>Cu cation</name>
        <dbReference type="ChEBI" id="CHEBI:23378"/>
    </cofactor>
</comment>
<dbReference type="InterPro" id="IPR001117">
    <property type="entry name" value="Cu-oxidase_2nd"/>
</dbReference>
<dbReference type="OrthoDB" id="2121828at2759"/>
<keyword evidence="8" id="KW-0677">Repeat</keyword>
<feature type="domain" description="Plastocyanin-like" evidence="17">
    <location>
        <begin position="34"/>
        <end position="151"/>
    </location>
</feature>
<evidence type="ECO:0000256" key="13">
    <source>
        <dbReference type="ARBA" id="ARBA00023185"/>
    </source>
</evidence>
<dbReference type="InterPro" id="IPR008972">
    <property type="entry name" value="Cupredoxin"/>
</dbReference>
<dbReference type="InterPro" id="IPR011706">
    <property type="entry name" value="Cu-oxidase_C"/>
</dbReference>
<dbReference type="SUPFAM" id="SSF49503">
    <property type="entry name" value="Cupredoxins"/>
    <property type="match status" value="3"/>
</dbReference>
<evidence type="ECO:0000256" key="11">
    <source>
        <dbReference type="ARBA" id="ARBA00023157"/>
    </source>
</evidence>
<gene>
    <name evidence="18" type="primary">LCC2_1</name>
    <name evidence="18" type="ORF">A0H81_14535</name>
</gene>
<dbReference type="GO" id="GO:0005507">
    <property type="term" value="F:copper ion binding"/>
    <property type="evidence" value="ECO:0007669"/>
    <property type="project" value="InterPro"/>
</dbReference>
<dbReference type="Proteomes" id="UP000092993">
    <property type="component" value="Unassembled WGS sequence"/>
</dbReference>
<dbReference type="FunFam" id="2.60.40.420:FF:000125">
    <property type="entry name" value="Laccase 2"/>
    <property type="match status" value="1"/>
</dbReference>
<evidence type="ECO:0000256" key="1">
    <source>
        <dbReference type="ARBA" id="ARBA00000349"/>
    </source>
</evidence>
<feature type="chain" id="PRO_5008888640" description="laccase" evidence="14">
    <location>
        <begin position="23"/>
        <end position="520"/>
    </location>
</feature>
<evidence type="ECO:0000256" key="6">
    <source>
        <dbReference type="ARBA" id="ARBA00022525"/>
    </source>
</evidence>
<comment type="catalytic activity">
    <reaction evidence="1">
        <text>4 hydroquinone + O2 = 4 benzosemiquinone + 2 H2O</text>
        <dbReference type="Rhea" id="RHEA:11276"/>
        <dbReference type="ChEBI" id="CHEBI:15377"/>
        <dbReference type="ChEBI" id="CHEBI:15379"/>
        <dbReference type="ChEBI" id="CHEBI:17594"/>
        <dbReference type="ChEBI" id="CHEBI:17977"/>
        <dbReference type="EC" id="1.10.3.2"/>
    </reaction>
</comment>
<evidence type="ECO:0000259" key="16">
    <source>
        <dbReference type="Pfam" id="PF07731"/>
    </source>
</evidence>
<comment type="subcellular location">
    <subcellularLocation>
        <location evidence="3">Secreted</location>
    </subcellularLocation>
</comment>
<keyword evidence="11" id="KW-1015">Disulfide bond</keyword>
<dbReference type="CDD" id="cd13882">
    <property type="entry name" value="CuRO_2_Tv-LCC_like"/>
    <property type="match status" value="1"/>
</dbReference>
<feature type="signal peptide" evidence="14">
    <location>
        <begin position="1"/>
        <end position="22"/>
    </location>
</feature>
<dbReference type="InterPro" id="IPR033138">
    <property type="entry name" value="Cu_oxidase_CS"/>
</dbReference>
<dbReference type="AlphaFoldDB" id="A0A1C7LL00"/>
<evidence type="ECO:0000256" key="9">
    <source>
        <dbReference type="ARBA" id="ARBA00023002"/>
    </source>
</evidence>
<evidence type="ECO:0000256" key="3">
    <source>
        <dbReference type="ARBA" id="ARBA00004613"/>
    </source>
</evidence>
<keyword evidence="12" id="KW-0325">Glycoprotein</keyword>
<dbReference type="SMR" id="A0A1C7LL00"/>
<reference evidence="18 19" key="1">
    <citation type="submission" date="2016-03" db="EMBL/GenBank/DDBJ databases">
        <title>Whole genome sequencing of Grifola frondosa 9006-11.</title>
        <authorList>
            <person name="Min B."/>
            <person name="Park H."/>
            <person name="Kim J.-G."/>
            <person name="Cho H."/>
            <person name="Oh Y.-L."/>
            <person name="Kong W.-S."/>
            <person name="Choi I.-G."/>
        </authorList>
    </citation>
    <scope>NUCLEOTIDE SEQUENCE [LARGE SCALE GENOMIC DNA]</scope>
    <source>
        <strain evidence="18 19">9006-11</strain>
    </source>
</reference>
<dbReference type="PROSITE" id="PS00079">
    <property type="entry name" value="MULTICOPPER_OXIDASE1"/>
    <property type="match status" value="1"/>
</dbReference>
<evidence type="ECO:0000256" key="2">
    <source>
        <dbReference type="ARBA" id="ARBA00001935"/>
    </source>
</evidence>
<evidence type="ECO:0000256" key="5">
    <source>
        <dbReference type="ARBA" id="ARBA00012297"/>
    </source>
</evidence>
<name>A0A1C7LL00_GRIFR</name>
<dbReference type="Pfam" id="PF07732">
    <property type="entry name" value="Cu-oxidase_3"/>
    <property type="match status" value="1"/>
</dbReference>
<organism evidence="18 19">
    <name type="scientific">Grifola frondosa</name>
    <name type="common">Maitake</name>
    <name type="synonym">Polyporus frondosus</name>
    <dbReference type="NCBI Taxonomy" id="5627"/>
    <lineage>
        <taxon>Eukaryota</taxon>
        <taxon>Fungi</taxon>
        <taxon>Dikarya</taxon>
        <taxon>Basidiomycota</taxon>
        <taxon>Agaricomycotina</taxon>
        <taxon>Agaricomycetes</taxon>
        <taxon>Polyporales</taxon>
        <taxon>Grifolaceae</taxon>
        <taxon>Grifola</taxon>
    </lineage>
</organism>
<dbReference type="InterPro" id="IPR011707">
    <property type="entry name" value="Cu-oxidase-like_N"/>
</dbReference>
<dbReference type="PANTHER" id="PTHR11709">
    <property type="entry name" value="MULTI-COPPER OXIDASE"/>
    <property type="match status" value="1"/>
</dbReference>
<evidence type="ECO:0000256" key="10">
    <source>
        <dbReference type="ARBA" id="ARBA00023008"/>
    </source>
</evidence>
<keyword evidence="19" id="KW-1185">Reference proteome</keyword>
<dbReference type="Gene3D" id="2.60.40.420">
    <property type="entry name" value="Cupredoxins - blue copper proteins"/>
    <property type="match status" value="3"/>
</dbReference>